<gene>
    <name evidence="1" type="ORF">MML48_3g00002399</name>
</gene>
<proteinExistence type="predicted"/>
<accession>A0ACB9TDB0</accession>
<sequence>MLSYDLGQTGIMSAIPYLAMAIMLQFSGHFADWFRERGILTTTQVRRIFNCSAFIAQTVFMLATGFAGTAVGATVCLTLAVGLGAFAWAGFSVNHLDIAPQHASVLMGVSNTFATIPGIVSPIISGYIVTTPSNEEWRIVFYISSAVYLFGCVFYGLFASGELQPWAMESAPLRKSSLPEKRGVVNERFEMD</sequence>
<evidence type="ECO:0000313" key="1">
    <source>
        <dbReference type="EMBL" id="KAI4464841.1"/>
    </source>
</evidence>
<dbReference type="EMBL" id="CM043017">
    <property type="protein sequence ID" value="KAI4464841.1"/>
    <property type="molecule type" value="Genomic_DNA"/>
</dbReference>
<comment type="caution">
    <text evidence="1">The sequence shown here is derived from an EMBL/GenBank/DDBJ whole genome shotgun (WGS) entry which is preliminary data.</text>
</comment>
<evidence type="ECO:0000313" key="2">
    <source>
        <dbReference type="Proteomes" id="UP001056778"/>
    </source>
</evidence>
<organism evidence="1 2">
    <name type="scientific">Holotrichia oblita</name>
    <name type="common">Chafer beetle</name>
    <dbReference type="NCBI Taxonomy" id="644536"/>
    <lineage>
        <taxon>Eukaryota</taxon>
        <taxon>Metazoa</taxon>
        <taxon>Ecdysozoa</taxon>
        <taxon>Arthropoda</taxon>
        <taxon>Hexapoda</taxon>
        <taxon>Insecta</taxon>
        <taxon>Pterygota</taxon>
        <taxon>Neoptera</taxon>
        <taxon>Endopterygota</taxon>
        <taxon>Coleoptera</taxon>
        <taxon>Polyphaga</taxon>
        <taxon>Scarabaeiformia</taxon>
        <taxon>Scarabaeidae</taxon>
        <taxon>Melolonthinae</taxon>
        <taxon>Holotrichia</taxon>
    </lineage>
</organism>
<keyword evidence="2" id="KW-1185">Reference proteome</keyword>
<protein>
    <submittedName>
        <fullName evidence="1">Solute carrier family 17</fullName>
    </submittedName>
</protein>
<name>A0ACB9TDB0_HOLOL</name>
<reference evidence="1" key="1">
    <citation type="submission" date="2022-04" db="EMBL/GenBank/DDBJ databases">
        <title>Chromosome-scale genome assembly of Holotrichia oblita Faldermann.</title>
        <authorList>
            <person name="Rongchong L."/>
        </authorList>
    </citation>
    <scope>NUCLEOTIDE SEQUENCE</scope>
    <source>
        <strain evidence="1">81SQS9</strain>
    </source>
</reference>
<dbReference type="Proteomes" id="UP001056778">
    <property type="component" value="Chromosome 3"/>
</dbReference>